<dbReference type="PATRIC" id="fig|758847.3.peg.1781"/>
<dbReference type="EMBL" id="CP006695">
    <property type="protein sequence ID" value="EKT87135.1"/>
    <property type="molecule type" value="Genomic_DNA"/>
</dbReference>
<evidence type="ECO:0000313" key="2">
    <source>
        <dbReference type="Proteomes" id="UP000035800"/>
    </source>
</evidence>
<dbReference type="Proteomes" id="UP000035800">
    <property type="component" value="Chromosome II"/>
</dbReference>
<reference evidence="1 2" key="2">
    <citation type="journal article" date="2014" name="Emerg. Microbes Infect.">
        <title>Potential impact on kidney infection: a whole-genome analysis of Leptospira santarosai serovar Shermani.</title>
        <authorList>
            <person name="Chou L.F."/>
            <person name="Chen T.W."/>
            <person name="Ko Y.C."/>
            <person name="Pan M.J."/>
            <person name="Tian Y.C."/>
            <person name="Chiu C.H."/>
            <person name="Tang P."/>
            <person name="Hung C.C."/>
            <person name="Yang C.W."/>
        </authorList>
    </citation>
    <scope>NUCLEOTIDE SEQUENCE</scope>
    <source>
        <strain evidence="1 2">LT 821</strain>
    </source>
</reference>
<dbReference type="KEGG" id="lst:LSS_08489"/>
<protein>
    <submittedName>
        <fullName evidence="1">Uncharacterized protein</fullName>
    </submittedName>
</protein>
<reference evidence="1 2" key="1">
    <citation type="journal article" date="2012" name="Gene">
        <title>Sequence of Leptospira santarosai serovar Shermani genome and prediction of virulence-associated genes.</title>
        <authorList>
            <person name="Chou L.F."/>
            <person name="Chen Y.T."/>
            <person name="Lu C.W."/>
            <person name="Ko Y.C."/>
            <person name="Tang C.Y."/>
            <person name="Pan M.J."/>
            <person name="Tian Y.C."/>
            <person name="Chiu C.H."/>
            <person name="Hung C.C."/>
            <person name="Yang C.W."/>
        </authorList>
    </citation>
    <scope>NUCLEOTIDE SEQUENCE [LARGE SCALE GENOMIC DNA]</scope>
    <source>
        <strain evidence="1">LT 821</strain>
    </source>
</reference>
<dbReference type="AlphaFoldDB" id="K8YC43"/>
<name>K8YC43_9LEPT</name>
<gene>
    <name evidence="1" type="ORF">LSS_08489</name>
</gene>
<proteinExistence type="predicted"/>
<dbReference type="RefSeq" id="WP_004459898.1">
    <property type="nucleotide sequence ID" value="NZ_CP006695.1"/>
</dbReference>
<sequence length="338" mass="38753">MENFSVTNFETINNILDSKGKLKAIHFAKDYKGYIFTMQQENVLKIWKIEPAFKLSKISEVILPFRMNFEDEPIIQFQFIDDHLLLNGGNGNCLLLSIQDIHNPIQILWDEIDKYSGQELMLNISCFAKGMVYHMATDDRFNTHFYLSGVPDPVISLPRINSEDRYGRYPLVVNDLIFWICKQGVMVMDISNPKTPKILAEERIPNFFNYGFPVLLVNNRVAILELGSYYGTAGISLFDISNKNAKPIGQGALKRTLISGFTTMDNTVYVTHAKVQIKAKEKKHYFSKIDLTNDTTIKFTYELPFTDRTIVWSRVENDTLAVLLDNGDMLSTNFPKNS</sequence>
<organism evidence="1 2">
    <name type="scientific">Leptospira santarosai serovar Shermani str. LT 821</name>
    <dbReference type="NCBI Taxonomy" id="758847"/>
    <lineage>
        <taxon>Bacteria</taxon>
        <taxon>Pseudomonadati</taxon>
        <taxon>Spirochaetota</taxon>
        <taxon>Spirochaetia</taxon>
        <taxon>Leptospirales</taxon>
        <taxon>Leptospiraceae</taxon>
        <taxon>Leptospira</taxon>
    </lineage>
</organism>
<evidence type="ECO:0000313" key="1">
    <source>
        <dbReference type="EMBL" id="EKT87135.1"/>
    </source>
</evidence>
<dbReference type="GeneID" id="29740083"/>
<accession>K8YC43</accession>
<dbReference type="STRING" id="758847.LSS_08489"/>